<dbReference type="Proteomes" id="UP000184471">
    <property type="component" value="Unassembled WGS sequence"/>
</dbReference>
<reference evidence="2 3" key="1">
    <citation type="submission" date="2016-11" db="EMBL/GenBank/DDBJ databases">
        <authorList>
            <person name="Jaros S."/>
            <person name="Januszkiewicz K."/>
            <person name="Wedrychowicz H."/>
        </authorList>
    </citation>
    <scope>NUCLEOTIDE SEQUENCE [LARGE SCALE GENOMIC DNA]</scope>
    <source>
        <strain evidence="2 3">DSM 45408</strain>
    </source>
</reference>
<keyword evidence="3" id="KW-1185">Reference proteome</keyword>
<evidence type="ECO:0000256" key="1">
    <source>
        <dbReference type="SAM" id="MobiDB-lite"/>
    </source>
</evidence>
<evidence type="ECO:0000313" key="3">
    <source>
        <dbReference type="Proteomes" id="UP000184471"/>
    </source>
</evidence>
<gene>
    <name evidence="2" type="ORF">SAMN05444351_2516</name>
</gene>
<name>A0A1M5JIS3_9ACTN</name>
<accession>A0A1M5JIS3</accession>
<evidence type="ECO:0000313" key="2">
    <source>
        <dbReference type="EMBL" id="SHG40447.1"/>
    </source>
</evidence>
<organism evidence="2 3">
    <name type="scientific">Geodermatophilus nigrescens</name>
    <dbReference type="NCBI Taxonomy" id="1070870"/>
    <lineage>
        <taxon>Bacteria</taxon>
        <taxon>Bacillati</taxon>
        <taxon>Actinomycetota</taxon>
        <taxon>Actinomycetes</taxon>
        <taxon>Geodermatophilales</taxon>
        <taxon>Geodermatophilaceae</taxon>
        <taxon>Geodermatophilus</taxon>
    </lineage>
</organism>
<dbReference type="RefSeq" id="WP_073420400.1">
    <property type="nucleotide sequence ID" value="NZ_FQVX01000002.1"/>
</dbReference>
<feature type="region of interest" description="Disordered" evidence="1">
    <location>
        <begin position="1"/>
        <end position="21"/>
    </location>
</feature>
<dbReference type="EMBL" id="FQVX01000002">
    <property type="protein sequence ID" value="SHG40447.1"/>
    <property type="molecule type" value="Genomic_DNA"/>
</dbReference>
<dbReference type="STRING" id="1070870.SAMN05444351_2516"/>
<dbReference type="AlphaFoldDB" id="A0A1M5JIS3"/>
<sequence length="89" mass="9502">MVTTTLPTRPLAPPPARSRTGDDVLAVAWAPGAAPPREVRVRPEVLERLRTVPDAAGRPLLGDPAGVPVVVDPALPRHPGFEVRRVPPR</sequence>
<proteinExistence type="predicted"/>
<protein>
    <submittedName>
        <fullName evidence="2">Uncharacterized protein</fullName>
    </submittedName>
</protein>